<organism evidence="6 7">
    <name type="scientific">Sporothrix epigloea</name>
    <dbReference type="NCBI Taxonomy" id="1892477"/>
    <lineage>
        <taxon>Eukaryota</taxon>
        <taxon>Fungi</taxon>
        <taxon>Dikarya</taxon>
        <taxon>Ascomycota</taxon>
        <taxon>Pezizomycotina</taxon>
        <taxon>Sordariomycetes</taxon>
        <taxon>Sordariomycetidae</taxon>
        <taxon>Ophiostomatales</taxon>
        <taxon>Ophiostomataceae</taxon>
        <taxon>Sporothrix</taxon>
    </lineage>
</organism>
<dbReference type="Proteomes" id="UP001642501">
    <property type="component" value="Unassembled WGS sequence"/>
</dbReference>
<dbReference type="InterPro" id="IPR057982">
    <property type="entry name" value="TPR_NAA35"/>
</dbReference>
<evidence type="ECO:0000313" key="7">
    <source>
        <dbReference type="Proteomes" id="UP001642501"/>
    </source>
</evidence>
<dbReference type="PANTHER" id="PTHR21373">
    <property type="entry name" value="GLUCOSE REPRESSIBLE PROTEIN MAK10"/>
    <property type="match status" value="1"/>
</dbReference>
<name>A0ABP0E1Z1_9PEZI</name>
<dbReference type="InterPro" id="IPR057983">
    <property type="entry name" value="NAA35-like_N"/>
</dbReference>
<proteinExistence type="inferred from homology"/>
<dbReference type="EMBL" id="CAWUOM010000129">
    <property type="protein sequence ID" value="CAK7273301.1"/>
    <property type="molecule type" value="Genomic_DNA"/>
</dbReference>
<evidence type="ECO:0000256" key="3">
    <source>
        <dbReference type="ARBA" id="ARBA00022490"/>
    </source>
</evidence>
<evidence type="ECO:0000256" key="2">
    <source>
        <dbReference type="ARBA" id="ARBA00006289"/>
    </source>
</evidence>
<evidence type="ECO:0000313" key="6">
    <source>
        <dbReference type="EMBL" id="CAK7273301.1"/>
    </source>
</evidence>
<gene>
    <name evidence="6" type="primary">MAK10</name>
    <name evidence="6" type="ORF">SEPCBS57363_005585</name>
</gene>
<comment type="caution">
    <text evidence="6">The sequence shown here is derived from an EMBL/GenBank/DDBJ whole genome shotgun (WGS) entry which is preliminary data.</text>
</comment>
<dbReference type="Pfam" id="PF04112">
    <property type="entry name" value="Mak10"/>
    <property type="match status" value="1"/>
</dbReference>
<comment type="subcellular location">
    <subcellularLocation>
        <location evidence="1">Cytoplasm</location>
    </subcellularLocation>
</comment>
<dbReference type="InterPro" id="IPR007244">
    <property type="entry name" value="Naa35_N"/>
</dbReference>
<evidence type="ECO:0000259" key="5">
    <source>
        <dbReference type="Pfam" id="PF25789"/>
    </source>
</evidence>
<dbReference type="PANTHER" id="PTHR21373:SF0">
    <property type="entry name" value="N-ALPHA-ACETYLTRANSFERASE 35, NATC AUXILIARY SUBUNIT"/>
    <property type="match status" value="1"/>
</dbReference>
<feature type="domain" description="NAA35-like N-terminal" evidence="4">
    <location>
        <begin position="66"/>
        <end position="229"/>
    </location>
</feature>
<evidence type="ECO:0000259" key="4">
    <source>
        <dbReference type="Pfam" id="PF04112"/>
    </source>
</evidence>
<evidence type="ECO:0000256" key="1">
    <source>
        <dbReference type="ARBA" id="ARBA00004496"/>
    </source>
</evidence>
<accession>A0ABP0E1Z1</accession>
<reference evidence="6 7" key="1">
    <citation type="submission" date="2024-01" db="EMBL/GenBank/DDBJ databases">
        <authorList>
            <person name="Allen C."/>
            <person name="Tagirdzhanova G."/>
        </authorList>
    </citation>
    <scope>NUCLEOTIDE SEQUENCE [LARGE SCALE GENOMIC DNA]</scope>
    <source>
        <strain evidence="6 7">CBS 573.63</strain>
    </source>
</reference>
<dbReference type="Pfam" id="PF25789">
    <property type="entry name" value="TPR_NAA35"/>
    <property type="match status" value="1"/>
</dbReference>
<comment type="similarity">
    <text evidence="2">Belongs to the MAK10 family.</text>
</comment>
<feature type="domain" description="NAA35-like TPR repeats" evidence="5">
    <location>
        <begin position="347"/>
        <end position="697"/>
    </location>
</feature>
<protein>
    <submittedName>
        <fullName evidence="6">N-alpha-acetyltransferase, non-catalitic subunit</fullName>
    </submittedName>
</protein>
<keyword evidence="7" id="KW-1185">Reference proteome</keyword>
<keyword evidence="3" id="KW-0963">Cytoplasm</keyword>
<sequence length="790" mass="89004">MSHGEPQDALRLHQEYPVPTQGIEELSLAAEQEQPPLPPQPQPASKGVMLIDITARFTAATSTLEPGELVKDGYFTLFESVGALEIMDPKMDSGCVPAEELVDNGQQITRCLLPSEVLGIIDQLLCLEMAWHLGYPLSQTLLTCIYMTGILIPQPRGLYEADYLRRNATEGTQRSPAHAVLRAYCIALIKTCGDVITTLQNELFYEEEDACTNTYHLSLLKDVSRDDVRNVLREARTAIAGVMNGWATDVSQALESRLFFRETFLTAIDLAELRIRPDALKEPWLQMQSAIKEIQETHDLGIAVPAAFNTKMQGILASTMPPRPIVQPSFEEAMNDWSRLCLDGAEAVDILRYEDPQSLLSFVLTFQAKKPQPLVYIRTLVQNFILAENVMLGEHSIRQIMDDDLGVVVLPANMILDPINDEIEAVQDPRFALAKQMEEFRVRCFPSYLDIFRTLCQNRSRSRRMMCHVLQEWEQIQVDAEEIDNLVQTALNEIPGNRVLAVSSPADSPLPLSSWAFLYKLRLMEWVVQLGFELEIYQPDELAGMYWYLSYLSKRRVTHCERIRSFTLSSLGEMRQRTGGRALPGHQEEAMTKSLSFLQTMLLDASVTWELSDALSCLYAALSRTGLLKVPVRPLSTDELRYELRMKPFAAIGLPALPPFETFQKEAQQASANVTTILEYAEKALRAAKKGCEMMTRFNEMEAFSTHHHQRWLSRTKNIYKSAIFASLAVAAVKKAIHAETRRGTVSGNDAEYNDSGTCLLKLTVEVPRPDKCYHAWWIVPKVAPVVSPA</sequence>